<keyword evidence="5" id="KW-0539">Nucleus</keyword>
<feature type="domain" description="Retrovirus-related Pol polyprotein from transposon TNT 1-94-like beta-barrel" evidence="7">
    <location>
        <begin position="370"/>
        <end position="428"/>
    </location>
</feature>
<dbReference type="PANTHER" id="PTHR46481:SF10">
    <property type="entry name" value="ZINC FINGER BED DOMAIN-CONTAINING PROTEIN 39"/>
    <property type="match status" value="1"/>
</dbReference>
<feature type="compositionally biased region" description="Low complexity" evidence="6">
    <location>
        <begin position="588"/>
        <end position="602"/>
    </location>
</feature>
<feature type="region of interest" description="Disordered" evidence="6">
    <location>
        <begin position="582"/>
        <end position="627"/>
    </location>
</feature>
<protein>
    <submittedName>
        <fullName evidence="8">Zinc finger BED domain-containing protein DAYSLEEPER</fullName>
    </submittedName>
</protein>
<evidence type="ECO:0000256" key="2">
    <source>
        <dbReference type="ARBA" id="ARBA00022723"/>
    </source>
</evidence>
<gene>
    <name evidence="8" type="ORF">Tco_0627434</name>
</gene>
<evidence type="ECO:0000313" key="8">
    <source>
        <dbReference type="EMBL" id="GJS54072.1"/>
    </source>
</evidence>
<evidence type="ECO:0000256" key="3">
    <source>
        <dbReference type="ARBA" id="ARBA00022771"/>
    </source>
</evidence>
<dbReference type="InterPro" id="IPR012337">
    <property type="entry name" value="RNaseH-like_sf"/>
</dbReference>
<dbReference type="Pfam" id="PF22936">
    <property type="entry name" value="Pol_BBD"/>
    <property type="match status" value="1"/>
</dbReference>
<evidence type="ECO:0000256" key="1">
    <source>
        <dbReference type="ARBA" id="ARBA00004123"/>
    </source>
</evidence>
<reference evidence="8" key="1">
    <citation type="journal article" date="2022" name="Int. J. Mol. Sci.">
        <title>Draft Genome of Tanacetum Coccineum: Genomic Comparison of Closely Related Tanacetum-Family Plants.</title>
        <authorList>
            <person name="Yamashiro T."/>
            <person name="Shiraishi A."/>
            <person name="Nakayama K."/>
            <person name="Satake H."/>
        </authorList>
    </citation>
    <scope>NUCLEOTIDE SEQUENCE</scope>
</reference>
<proteinExistence type="predicted"/>
<evidence type="ECO:0000256" key="5">
    <source>
        <dbReference type="ARBA" id="ARBA00023242"/>
    </source>
</evidence>
<reference evidence="8" key="2">
    <citation type="submission" date="2022-01" db="EMBL/GenBank/DDBJ databases">
        <authorList>
            <person name="Yamashiro T."/>
            <person name="Shiraishi A."/>
            <person name="Satake H."/>
            <person name="Nakayama K."/>
        </authorList>
    </citation>
    <scope>NUCLEOTIDE SEQUENCE</scope>
</reference>
<accession>A0ABQ4WMI9</accession>
<evidence type="ECO:0000256" key="6">
    <source>
        <dbReference type="SAM" id="MobiDB-lite"/>
    </source>
</evidence>
<comment type="caution">
    <text evidence="8">The sequence shown here is derived from an EMBL/GenBank/DDBJ whole genome shotgun (WGS) entry which is preliminary data.</text>
</comment>
<sequence>MASEFASASTATGVGSTSAPIIHEIIATSRNLQIWKDSNLCIMTDNSQKAQCKHCFHFLSVGSNTALRNHISHPHCEANKAQQNQNPEAGQTFMARYGSVFMYDLDYLREQFAGLVIQRALPFTHFDHEQTTRVFQNTMQPRYTHVSRSTLKRDAMKLWLAAKQEIIDSFGNINACVNLTTDVWSAPHGVPGFYMCVTAHWIEPDTWQMMKRVISFEEFPSPHTGGALFKILTKILTNFNLKDKVMSITLDNASNNTSAMDKLKLKYEPPMGVDQRLFISEEALGAFVKSQTYRYLSDDIQRIYELFVKCRGQIQGRGYDIRQEAEQKQVKIIISVRRMRPPGVMRLTRQLETLMTHCLCCVENTVEDRIMDSGASFHVTYCKKELERFKLRSGKVRLADDKTLDIAGVGDVVLKTSFGTSLTLKDVRIGMSMLASKGNVPDVRKVDIYFYKPGGLGKQKNISFIMSVKTRKLQRLEQEFAVEVNNANLQVKCLKFDNGGEYNSTFRAESTGIRVEAPKMLWADSISTTYLIYRITYVSDRDSSTSDSNSLTKQIQKSQVVLVDIPENLAENDSIVAEHGLNSEITQSPSGSSDTSEGSENSGRFEDSGRSYEEDSEDGASSKRRLRDSTALSSKEFVQWKKAIIEEMVSLEKNQTCSLVRVPSRKKASQRLWMFKVNEEQNSRKSWAKLVRILISERSLSLLKILGTKSLAEMFTRIPCIESLLALCLVSAAYSLCSTIQKGMNQRPSYGRKLLGLFPAIEKWVEPNGVFVYLGRLCELKTTIDVGLFDRGNSMETIGKQYDQSSDVVGIVKEAKMEKYCKTTITAFLNTNLMLSIYCALPSGPPKADREVSAYKYKHFDAVKVLRDNPDLMRSASGDALYANERFLCHMSILQKKTERKTIQAMLVDVGKSVFAHTRYRAEEGQALDQSTMLGDLTAKGIASSATYSSSGMTSIRLLSSAVSLSSSIFCFFELSYSNSSHALFELPSTRIKRFVLQAFGLLSFHILQPFLHQTTLLVLVLTVFEPIHDQPQS</sequence>
<dbReference type="SUPFAM" id="SSF53098">
    <property type="entry name" value="Ribonuclease H-like"/>
    <property type="match status" value="1"/>
</dbReference>
<name>A0ABQ4WMI9_9ASTR</name>
<evidence type="ECO:0000256" key="4">
    <source>
        <dbReference type="ARBA" id="ARBA00022833"/>
    </source>
</evidence>
<keyword evidence="9" id="KW-1185">Reference proteome</keyword>
<keyword evidence="2" id="KW-0479">Metal-binding</keyword>
<organism evidence="8 9">
    <name type="scientific">Tanacetum coccineum</name>
    <dbReference type="NCBI Taxonomy" id="301880"/>
    <lineage>
        <taxon>Eukaryota</taxon>
        <taxon>Viridiplantae</taxon>
        <taxon>Streptophyta</taxon>
        <taxon>Embryophyta</taxon>
        <taxon>Tracheophyta</taxon>
        <taxon>Spermatophyta</taxon>
        <taxon>Magnoliopsida</taxon>
        <taxon>eudicotyledons</taxon>
        <taxon>Gunneridae</taxon>
        <taxon>Pentapetalae</taxon>
        <taxon>asterids</taxon>
        <taxon>campanulids</taxon>
        <taxon>Asterales</taxon>
        <taxon>Asteraceae</taxon>
        <taxon>Asteroideae</taxon>
        <taxon>Anthemideae</taxon>
        <taxon>Anthemidinae</taxon>
        <taxon>Tanacetum</taxon>
    </lineage>
</organism>
<comment type="subcellular location">
    <subcellularLocation>
        <location evidence="1">Nucleus</location>
    </subcellularLocation>
</comment>
<dbReference type="PANTHER" id="PTHR46481">
    <property type="entry name" value="ZINC FINGER BED DOMAIN-CONTAINING PROTEIN 4"/>
    <property type="match status" value="1"/>
</dbReference>
<feature type="compositionally biased region" description="Basic and acidic residues" evidence="6">
    <location>
        <begin position="603"/>
        <end position="613"/>
    </location>
</feature>
<evidence type="ECO:0000313" key="9">
    <source>
        <dbReference type="Proteomes" id="UP001151760"/>
    </source>
</evidence>
<keyword evidence="3" id="KW-0863">Zinc-finger</keyword>
<dbReference type="InterPro" id="IPR052035">
    <property type="entry name" value="ZnF_BED_domain_contain"/>
</dbReference>
<dbReference type="Proteomes" id="UP001151760">
    <property type="component" value="Unassembled WGS sequence"/>
</dbReference>
<dbReference type="InterPro" id="IPR054722">
    <property type="entry name" value="PolX-like_BBD"/>
</dbReference>
<keyword evidence="4" id="KW-0862">Zinc</keyword>
<dbReference type="EMBL" id="BQNB010008771">
    <property type="protein sequence ID" value="GJS54072.1"/>
    <property type="molecule type" value="Genomic_DNA"/>
</dbReference>
<evidence type="ECO:0000259" key="7">
    <source>
        <dbReference type="Pfam" id="PF22936"/>
    </source>
</evidence>